<evidence type="ECO:0000313" key="2">
    <source>
        <dbReference type="EMBL" id="PHJ23778.1"/>
    </source>
</evidence>
<sequence>MSAVSDISAISGLSEHRLPTQLKLDLLDEKKKKRAEEKKASGRKNRDNQGAEQKGPDKSALEARGRSARIDNAAPRRPASLLDPNKIQNKYRGRRTSGVWFQYTDAKRQGFSNARKDAEKGATFLLLDDSHGPHGASAQTNPWHPTTSTMHSHKSPRRVLTHTKMGSDARRPGSGGLPQRGPTIVDHRRVVSNNLKVVDPLEFKAPPKTKKLADTDWAKYGRPAPRIAREQREQLKPLPTADEERDVFDRAIDKIYNIVVGGPPEEAKTPAKEEGGQQADAKEPSDGKGTLSPTGAESRGNDRKSSAEQMDESADQHNTELPVIAVTAASPHTTLVSPEPRTPAAGPRSPKAVQEHGLLVAAGNTAFGTLGRPPVSRRTPRSGRNTPAASPNARGPPPPPPASLSTSATAECAPQKFPTREAIKRKMSTKPLDLSKVPNKHKNAPVPTLSPEEVRDLSSDSEDESSPPLPPPLTGRDVSPGPPVTAHQSGFPDTAGGKNLVVPGRKVDGTETARGSLDHQGQLTVRSEQAMLQNLKEGVERGDDAFAVVGRPTHAKVLEKAKREGRHIDDLVAVRRIQTMWRKRKSRMQAAATAAARRRDAASMATGNVPASPVKPGCASPKATELPASSRAADVAGLNKGIDEMEQAQTRKEVLSRVEAMLKNISEKTETSESNLVCIPRETYESLLQEIAKENAVFCLPPLYDLPGYPGVRGNFDGLWHIWLTQRAHELRMASAPNDAEAGLEPGPKIKDSSEAQNDAERPAVAPPQTPHTTARAVCASGLGPSAYHVCLRNPKPSSARRSTGPRSEQEGQSGYAALDYDVVGMTNPEPAGNDQVSCDNGGLAARPITGGSVAGLEGPALDTGPITTGNTRTVQPSVRERKITGVDRSLRDLAMFGSEPHRSFDVFWERMKDNGLSGWHY</sequence>
<feature type="region of interest" description="Disordered" evidence="1">
    <location>
        <begin position="1"/>
        <end position="90"/>
    </location>
</feature>
<feature type="region of interest" description="Disordered" evidence="1">
    <location>
        <begin position="735"/>
        <end position="774"/>
    </location>
</feature>
<dbReference type="RefSeq" id="XP_067925452.1">
    <property type="nucleotide sequence ID" value="XM_068062573.1"/>
</dbReference>
<gene>
    <name evidence="2" type="ORF">CSUI_002371</name>
</gene>
<feature type="region of interest" description="Disordered" evidence="1">
    <location>
        <begin position="164"/>
        <end position="183"/>
    </location>
</feature>
<feature type="region of interest" description="Disordered" evidence="1">
    <location>
        <begin position="601"/>
        <end position="630"/>
    </location>
</feature>
<comment type="caution">
    <text evidence="2">The sequence shown here is derived from an EMBL/GenBank/DDBJ whole genome shotgun (WGS) entry which is preliminary data.</text>
</comment>
<feature type="region of interest" description="Disordered" evidence="1">
    <location>
        <begin position="222"/>
        <end position="244"/>
    </location>
</feature>
<evidence type="ECO:0000313" key="3">
    <source>
        <dbReference type="Proteomes" id="UP000221165"/>
    </source>
</evidence>
<feature type="compositionally biased region" description="Polar residues" evidence="1">
    <location>
        <begin position="137"/>
        <end position="150"/>
    </location>
</feature>
<name>A0A2C6L8C1_9APIC</name>
<dbReference type="GeneID" id="94425784"/>
<protein>
    <submittedName>
        <fullName evidence="2">Serine-rich adhesin platelets domain-containing</fullName>
    </submittedName>
</protein>
<dbReference type="OrthoDB" id="332234at2759"/>
<feature type="compositionally biased region" description="Basic and acidic residues" evidence="1">
    <location>
        <begin position="25"/>
        <end position="69"/>
    </location>
</feature>
<dbReference type="AlphaFoldDB" id="A0A2C6L8C1"/>
<proteinExistence type="predicted"/>
<feature type="compositionally biased region" description="Basic and acidic residues" evidence="1">
    <location>
        <begin position="265"/>
        <end position="286"/>
    </location>
</feature>
<feature type="region of interest" description="Disordered" evidence="1">
    <location>
        <begin position="261"/>
        <end position="500"/>
    </location>
</feature>
<accession>A0A2C6L8C1</accession>
<dbReference type="Proteomes" id="UP000221165">
    <property type="component" value="Unassembled WGS sequence"/>
</dbReference>
<dbReference type="EMBL" id="MIGC01001011">
    <property type="protein sequence ID" value="PHJ23778.1"/>
    <property type="molecule type" value="Genomic_DNA"/>
</dbReference>
<keyword evidence="3" id="KW-1185">Reference proteome</keyword>
<reference evidence="2 3" key="1">
    <citation type="journal article" date="2017" name="Int. J. Parasitol.">
        <title>The genome of the protozoan parasite Cystoisospora suis and a reverse vaccinology approach to identify vaccine candidates.</title>
        <authorList>
            <person name="Palmieri N."/>
            <person name="Shrestha A."/>
            <person name="Ruttkowski B."/>
            <person name="Beck T."/>
            <person name="Vogl C."/>
            <person name="Tomley F."/>
            <person name="Blake D.P."/>
            <person name="Joachim A."/>
        </authorList>
    </citation>
    <scope>NUCLEOTIDE SEQUENCE [LARGE SCALE GENOMIC DNA]</scope>
    <source>
        <strain evidence="2 3">Wien I</strain>
    </source>
</reference>
<evidence type="ECO:0000256" key="1">
    <source>
        <dbReference type="SAM" id="MobiDB-lite"/>
    </source>
</evidence>
<dbReference type="VEuPathDB" id="ToxoDB:CSUI_002371"/>
<feature type="compositionally biased region" description="Basic and acidic residues" evidence="1">
    <location>
        <begin position="748"/>
        <end position="762"/>
    </location>
</feature>
<feature type="compositionally biased region" description="Polar residues" evidence="1">
    <location>
        <begin position="796"/>
        <end position="813"/>
    </location>
</feature>
<feature type="region of interest" description="Disordered" evidence="1">
    <location>
        <begin position="132"/>
        <end position="157"/>
    </location>
</feature>
<feature type="region of interest" description="Disordered" evidence="1">
    <location>
        <begin position="790"/>
        <end position="816"/>
    </location>
</feature>
<organism evidence="2 3">
    <name type="scientific">Cystoisospora suis</name>
    <dbReference type="NCBI Taxonomy" id="483139"/>
    <lineage>
        <taxon>Eukaryota</taxon>
        <taxon>Sar</taxon>
        <taxon>Alveolata</taxon>
        <taxon>Apicomplexa</taxon>
        <taxon>Conoidasida</taxon>
        <taxon>Coccidia</taxon>
        <taxon>Eucoccidiorida</taxon>
        <taxon>Eimeriorina</taxon>
        <taxon>Sarcocystidae</taxon>
        <taxon>Cystoisospora</taxon>
    </lineage>
</organism>